<evidence type="ECO:0000313" key="2">
    <source>
        <dbReference type="EMBL" id="RDX82443.1"/>
    </source>
</evidence>
<reference evidence="2" key="1">
    <citation type="submission" date="2018-05" db="EMBL/GenBank/DDBJ databases">
        <title>Draft genome of Mucuna pruriens seed.</title>
        <authorList>
            <person name="Nnadi N.E."/>
            <person name="Vos R."/>
            <person name="Hasami M.H."/>
            <person name="Devisetty U.K."/>
            <person name="Aguiy J.C."/>
        </authorList>
    </citation>
    <scope>NUCLEOTIDE SEQUENCE [LARGE SCALE GENOMIC DNA]</scope>
    <source>
        <strain evidence="2">JCA_2017</strain>
    </source>
</reference>
<dbReference type="SUPFAM" id="SSF81383">
    <property type="entry name" value="F-box domain"/>
    <property type="match status" value="1"/>
</dbReference>
<sequence length="64" mass="7206">MADREGISRLNDDMIYNILARLPALSFATAACVNKTWYRVCTQILFHPKFVSAFSLNPSLMLGL</sequence>
<feature type="domain" description="F-box" evidence="1">
    <location>
        <begin position="7"/>
        <end position="46"/>
    </location>
</feature>
<comment type="caution">
    <text evidence="2">The sequence shown here is derived from an EMBL/GenBank/DDBJ whole genome shotgun (WGS) entry which is preliminary data.</text>
</comment>
<dbReference type="InterPro" id="IPR036047">
    <property type="entry name" value="F-box-like_dom_sf"/>
</dbReference>
<accession>A0A371FWK5</accession>
<dbReference type="OrthoDB" id="1728904at2759"/>
<dbReference type="PANTHER" id="PTHR14939:SF5">
    <property type="entry name" value="F-BOX ONLY PROTEIN 22"/>
    <property type="match status" value="1"/>
</dbReference>
<dbReference type="Proteomes" id="UP000257109">
    <property type="component" value="Unassembled WGS sequence"/>
</dbReference>
<evidence type="ECO:0000313" key="3">
    <source>
        <dbReference type="Proteomes" id="UP000257109"/>
    </source>
</evidence>
<dbReference type="GO" id="GO:0000209">
    <property type="term" value="P:protein polyubiquitination"/>
    <property type="evidence" value="ECO:0007669"/>
    <property type="project" value="TreeGrafter"/>
</dbReference>
<proteinExistence type="predicted"/>
<dbReference type="AlphaFoldDB" id="A0A371FWK5"/>
<gene>
    <name evidence="2" type="ORF">CR513_36768</name>
</gene>
<dbReference type="Pfam" id="PF00646">
    <property type="entry name" value="F-box"/>
    <property type="match status" value="1"/>
</dbReference>
<organism evidence="2 3">
    <name type="scientific">Mucuna pruriens</name>
    <name type="common">Velvet bean</name>
    <name type="synonym">Dolichos pruriens</name>
    <dbReference type="NCBI Taxonomy" id="157652"/>
    <lineage>
        <taxon>Eukaryota</taxon>
        <taxon>Viridiplantae</taxon>
        <taxon>Streptophyta</taxon>
        <taxon>Embryophyta</taxon>
        <taxon>Tracheophyta</taxon>
        <taxon>Spermatophyta</taxon>
        <taxon>Magnoliopsida</taxon>
        <taxon>eudicotyledons</taxon>
        <taxon>Gunneridae</taxon>
        <taxon>Pentapetalae</taxon>
        <taxon>rosids</taxon>
        <taxon>fabids</taxon>
        <taxon>Fabales</taxon>
        <taxon>Fabaceae</taxon>
        <taxon>Papilionoideae</taxon>
        <taxon>50 kb inversion clade</taxon>
        <taxon>NPAAA clade</taxon>
        <taxon>indigoferoid/millettioid clade</taxon>
        <taxon>Phaseoleae</taxon>
        <taxon>Mucuna</taxon>
    </lineage>
</organism>
<dbReference type="PANTHER" id="PTHR14939">
    <property type="entry name" value="F-BOX ONLY PROTEIN 22"/>
    <property type="match status" value="1"/>
</dbReference>
<keyword evidence="3" id="KW-1185">Reference proteome</keyword>
<protein>
    <submittedName>
        <fullName evidence="2">F-box/LRR-repeat protein</fullName>
    </submittedName>
</protein>
<name>A0A371FWK5_MUCPR</name>
<dbReference type="GO" id="GO:0032436">
    <property type="term" value="P:positive regulation of proteasomal ubiquitin-dependent protein catabolic process"/>
    <property type="evidence" value="ECO:0007669"/>
    <property type="project" value="TreeGrafter"/>
</dbReference>
<dbReference type="PROSITE" id="PS51257">
    <property type="entry name" value="PROKAR_LIPOPROTEIN"/>
    <property type="match status" value="1"/>
</dbReference>
<evidence type="ECO:0000259" key="1">
    <source>
        <dbReference type="Pfam" id="PF00646"/>
    </source>
</evidence>
<dbReference type="EMBL" id="QJKJ01007639">
    <property type="protein sequence ID" value="RDX82443.1"/>
    <property type="molecule type" value="Genomic_DNA"/>
</dbReference>
<feature type="non-terminal residue" evidence="2">
    <location>
        <position position="1"/>
    </location>
</feature>
<dbReference type="InterPro" id="IPR001810">
    <property type="entry name" value="F-box_dom"/>
</dbReference>
<dbReference type="Gene3D" id="1.20.1280.50">
    <property type="match status" value="1"/>
</dbReference>